<comment type="subcellular location">
    <subcellularLocation>
        <location evidence="1">Membrane</location>
        <topology evidence="1">Multi-pass membrane protein</topology>
    </subcellularLocation>
</comment>
<evidence type="ECO:0000256" key="4">
    <source>
        <dbReference type="ARBA" id="ARBA00023136"/>
    </source>
</evidence>
<evidence type="ECO:0000256" key="2">
    <source>
        <dbReference type="ARBA" id="ARBA00022692"/>
    </source>
</evidence>
<keyword evidence="7" id="KW-1185">Reference proteome</keyword>
<dbReference type="FunCoup" id="A0A3N4LIL9">
    <property type="interactions" value="81"/>
</dbReference>
<organism evidence="6 7">
    <name type="scientific">Terfezia boudieri ATCC MYA-4762</name>
    <dbReference type="NCBI Taxonomy" id="1051890"/>
    <lineage>
        <taxon>Eukaryota</taxon>
        <taxon>Fungi</taxon>
        <taxon>Dikarya</taxon>
        <taxon>Ascomycota</taxon>
        <taxon>Pezizomycotina</taxon>
        <taxon>Pezizomycetes</taxon>
        <taxon>Pezizales</taxon>
        <taxon>Pezizaceae</taxon>
        <taxon>Terfezia</taxon>
    </lineage>
</organism>
<reference evidence="6 7" key="1">
    <citation type="journal article" date="2018" name="Nat. Ecol. Evol.">
        <title>Pezizomycetes genomes reveal the molecular basis of ectomycorrhizal truffle lifestyle.</title>
        <authorList>
            <person name="Murat C."/>
            <person name="Payen T."/>
            <person name="Noel B."/>
            <person name="Kuo A."/>
            <person name="Morin E."/>
            <person name="Chen J."/>
            <person name="Kohler A."/>
            <person name="Krizsan K."/>
            <person name="Balestrini R."/>
            <person name="Da Silva C."/>
            <person name="Montanini B."/>
            <person name="Hainaut M."/>
            <person name="Levati E."/>
            <person name="Barry K.W."/>
            <person name="Belfiori B."/>
            <person name="Cichocki N."/>
            <person name="Clum A."/>
            <person name="Dockter R.B."/>
            <person name="Fauchery L."/>
            <person name="Guy J."/>
            <person name="Iotti M."/>
            <person name="Le Tacon F."/>
            <person name="Lindquist E.A."/>
            <person name="Lipzen A."/>
            <person name="Malagnac F."/>
            <person name="Mello A."/>
            <person name="Molinier V."/>
            <person name="Miyauchi S."/>
            <person name="Poulain J."/>
            <person name="Riccioni C."/>
            <person name="Rubini A."/>
            <person name="Sitrit Y."/>
            <person name="Splivallo R."/>
            <person name="Traeger S."/>
            <person name="Wang M."/>
            <person name="Zifcakova L."/>
            <person name="Wipf D."/>
            <person name="Zambonelli A."/>
            <person name="Paolocci F."/>
            <person name="Nowrousian M."/>
            <person name="Ottonello S."/>
            <person name="Baldrian P."/>
            <person name="Spatafora J.W."/>
            <person name="Henrissat B."/>
            <person name="Nagy L.G."/>
            <person name="Aury J.M."/>
            <person name="Wincker P."/>
            <person name="Grigoriev I.V."/>
            <person name="Bonfante P."/>
            <person name="Martin F.M."/>
        </authorList>
    </citation>
    <scope>NUCLEOTIDE SEQUENCE [LARGE SCALE GENOMIC DNA]</scope>
    <source>
        <strain evidence="6 7">ATCC MYA-4762</strain>
    </source>
</reference>
<dbReference type="OrthoDB" id="3026777at2759"/>
<dbReference type="InterPro" id="IPR011701">
    <property type="entry name" value="MFS"/>
</dbReference>
<feature type="transmembrane region" description="Helical" evidence="5">
    <location>
        <begin position="345"/>
        <end position="370"/>
    </location>
</feature>
<dbReference type="Gene3D" id="1.20.1250.20">
    <property type="entry name" value="MFS general substrate transporter like domains"/>
    <property type="match status" value="1"/>
</dbReference>
<dbReference type="InterPro" id="IPR036259">
    <property type="entry name" value="MFS_trans_sf"/>
</dbReference>
<evidence type="ECO:0000313" key="6">
    <source>
        <dbReference type="EMBL" id="RPB22754.1"/>
    </source>
</evidence>
<dbReference type="GO" id="GO:0016020">
    <property type="term" value="C:membrane"/>
    <property type="evidence" value="ECO:0007669"/>
    <property type="project" value="UniProtKB-SubCell"/>
</dbReference>
<feature type="transmembrane region" description="Helical" evidence="5">
    <location>
        <begin position="132"/>
        <end position="151"/>
    </location>
</feature>
<dbReference type="EMBL" id="ML121550">
    <property type="protein sequence ID" value="RPB22754.1"/>
    <property type="molecule type" value="Genomic_DNA"/>
</dbReference>
<dbReference type="AlphaFoldDB" id="A0A3N4LIL9"/>
<dbReference type="Proteomes" id="UP000267821">
    <property type="component" value="Unassembled WGS sequence"/>
</dbReference>
<keyword evidence="4 5" id="KW-0472">Membrane</keyword>
<sequence>MLGAAEILAEEDASILPQVSTEVQSPSANESSPLLGGAIDDGVVAKNDILREWEHVNWWRRPSVNWLLIPFILFTMAHGSVQVPKLNIIMELICRDYYADQKLPPGDILRVALGGVDDQCQTPKIQALVSRFALYLQLTAGGLSAITAPILGAYSDRYGRRPVLMISSLGLLTSEVTSIFAAKYPHTFSVNLLLFGAILDGVTGSFMVVTAIAHSYAVDCTTAEKRAVTFGYFQGSLFLGIVAGPALGGMLIKATGKVLNIFYAALASHGFFILYIMILLPESLTPARMRIAQEKHAHRQSLREQAAGSQVRSYVHAVKLWNPLQSLAIFYPTGPGSSPRLRTNLVVLAACDTIFFGVGISGMPLTIMYAEMMFKWGNYESSIYLSLVNSVRVVMLFVVMPLMIKGVSSIWKDRETNAPPEATNAEKALHPGAGTLDIVLIRFAIVTESIGYLGYAVASAGAGFTLAGMMAALGGVGSPTIQSALTKHIPRGKTGQLLGASALLHSLARVLFPIISNLIYADTVGTFPQAVFVCLASVLSLSAGCSYFITPHLQLYEDKHANMVDGEHVSLLSPTHVAS</sequence>
<feature type="transmembrane region" description="Helical" evidence="5">
    <location>
        <begin position="230"/>
        <end position="252"/>
    </location>
</feature>
<feature type="transmembrane region" description="Helical" evidence="5">
    <location>
        <begin position="497"/>
        <end position="521"/>
    </location>
</feature>
<evidence type="ECO:0000313" key="7">
    <source>
        <dbReference type="Proteomes" id="UP000267821"/>
    </source>
</evidence>
<dbReference type="InParanoid" id="A0A3N4LIL9"/>
<feature type="transmembrane region" description="Helical" evidence="5">
    <location>
        <begin position="382"/>
        <end position="407"/>
    </location>
</feature>
<keyword evidence="2 5" id="KW-0812">Transmembrane</keyword>
<evidence type="ECO:0000256" key="1">
    <source>
        <dbReference type="ARBA" id="ARBA00004141"/>
    </source>
</evidence>
<dbReference type="PROSITE" id="PS00216">
    <property type="entry name" value="SUGAR_TRANSPORT_1"/>
    <property type="match status" value="1"/>
</dbReference>
<dbReference type="PANTHER" id="PTHR23507:SF40">
    <property type="entry name" value="TETRACYCLINE-EFFLUX TRANSPORTER"/>
    <property type="match status" value="1"/>
</dbReference>
<accession>A0A3N4LIL9</accession>
<feature type="transmembrane region" description="Helical" evidence="5">
    <location>
        <begin position="163"/>
        <end position="182"/>
    </location>
</feature>
<dbReference type="Pfam" id="PF07690">
    <property type="entry name" value="MFS_1"/>
    <property type="match status" value="1"/>
</dbReference>
<evidence type="ECO:0000256" key="3">
    <source>
        <dbReference type="ARBA" id="ARBA00022989"/>
    </source>
</evidence>
<keyword evidence="3 5" id="KW-1133">Transmembrane helix</keyword>
<feature type="transmembrane region" description="Helical" evidence="5">
    <location>
        <begin position="194"/>
        <end position="218"/>
    </location>
</feature>
<dbReference type="InterPro" id="IPR005829">
    <property type="entry name" value="Sugar_transporter_CS"/>
</dbReference>
<dbReference type="STRING" id="1051890.A0A3N4LIL9"/>
<evidence type="ECO:0000256" key="5">
    <source>
        <dbReference type="SAM" id="Phobius"/>
    </source>
</evidence>
<dbReference type="PANTHER" id="PTHR23507">
    <property type="entry name" value="ZGC:174356"/>
    <property type="match status" value="1"/>
</dbReference>
<proteinExistence type="predicted"/>
<feature type="transmembrane region" description="Helical" evidence="5">
    <location>
        <begin position="452"/>
        <end position="476"/>
    </location>
</feature>
<feature type="transmembrane region" description="Helical" evidence="5">
    <location>
        <begin position="527"/>
        <end position="549"/>
    </location>
</feature>
<dbReference type="GO" id="GO:0022857">
    <property type="term" value="F:transmembrane transporter activity"/>
    <property type="evidence" value="ECO:0007669"/>
    <property type="project" value="InterPro"/>
</dbReference>
<protein>
    <submittedName>
        <fullName evidence="6">Putative tetracycline-efflux transporter</fullName>
    </submittedName>
</protein>
<gene>
    <name evidence="6" type="ORF">L211DRAFT_810582</name>
</gene>
<dbReference type="SUPFAM" id="SSF103473">
    <property type="entry name" value="MFS general substrate transporter"/>
    <property type="match status" value="1"/>
</dbReference>
<feature type="transmembrane region" description="Helical" evidence="5">
    <location>
        <begin position="258"/>
        <end position="280"/>
    </location>
</feature>
<name>A0A3N4LIL9_9PEZI</name>